<protein>
    <submittedName>
        <fullName evidence="1">Bacteriocin immunity protein</fullName>
    </submittedName>
</protein>
<organism evidence="1 2">
    <name type="scientific">Enterococcus alishanensis</name>
    <dbReference type="NCBI Taxonomy" id="1303817"/>
    <lineage>
        <taxon>Bacteria</taxon>
        <taxon>Bacillati</taxon>
        <taxon>Bacillota</taxon>
        <taxon>Bacilli</taxon>
        <taxon>Lactobacillales</taxon>
        <taxon>Enterococcaceae</taxon>
        <taxon>Enterococcus</taxon>
    </lineage>
</organism>
<reference evidence="1 2" key="1">
    <citation type="submission" date="2021-06" db="EMBL/GenBank/DDBJ databases">
        <title>Enterococcus alishanensis sp. nov., a novel lactic acid bacterium isolated from fresh coffee beans.</title>
        <authorList>
            <person name="Chen Y.-S."/>
        </authorList>
    </citation>
    <scope>NUCLEOTIDE SEQUENCE [LARGE SCALE GENOMIC DNA]</scope>
    <source>
        <strain evidence="1 2">ALS3</strain>
    </source>
</reference>
<name>A0ABS6TC94_9ENTE</name>
<dbReference type="InterPro" id="IPR015046">
    <property type="entry name" value="LciA_Immunity-like"/>
</dbReference>
<evidence type="ECO:0000313" key="2">
    <source>
        <dbReference type="Proteomes" id="UP000774130"/>
    </source>
</evidence>
<gene>
    <name evidence="1" type="ORF">KUA55_07550</name>
</gene>
<evidence type="ECO:0000313" key="1">
    <source>
        <dbReference type="EMBL" id="MBV7390529.1"/>
    </source>
</evidence>
<dbReference type="EMBL" id="JAHUZB010000003">
    <property type="protein sequence ID" value="MBV7390529.1"/>
    <property type="molecule type" value="Genomic_DNA"/>
</dbReference>
<accession>A0ABS6TC94</accession>
<keyword evidence="2" id="KW-1185">Reference proteome</keyword>
<comment type="caution">
    <text evidence="1">The sequence shown here is derived from an EMBL/GenBank/DDBJ whole genome shotgun (WGS) entry which is preliminary data.</text>
</comment>
<dbReference type="Proteomes" id="UP000774130">
    <property type="component" value="Unassembled WGS sequence"/>
</dbReference>
<sequence>MSEEKITAMMNNLSVAYGDEEMKKYPEIQKMLLDSAKELEKSGDSKLIAARLSYDIPKYFLGHKNDCPKALMTLYYQIASDANKYKGVALSAMMLPLWF</sequence>
<proteinExistence type="predicted"/>
<dbReference type="RefSeq" id="WP_218325591.1">
    <property type="nucleotide sequence ID" value="NZ_JAHUZB010000003.1"/>
</dbReference>
<dbReference type="Pfam" id="PF08951">
    <property type="entry name" value="EntA_Immun"/>
    <property type="match status" value="1"/>
</dbReference>